<keyword evidence="1" id="KW-0812">Transmembrane</keyword>
<reference evidence="2" key="1">
    <citation type="journal article" date="2020" name="mSystems">
        <title>Genome- and Community-Level Interaction Insights into Carbon Utilization and Element Cycling Functions of Hydrothermarchaeota in Hydrothermal Sediment.</title>
        <authorList>
            <person name="Zhou Z."/>
            <person name="Liu Y."/>
            <person name="Xu W."/>
            <person name="Pan J."/>
            <person name="Luo Z.H."/>
            <person name="Li M."/>
        </authorList>
    </citation>
    <scope>NUCLEOTIDE SEQUENCE [LARGE SCALE GENOMIC DNA]</scope>
    <source>
        <strain evidence="2">SpSt-500</strain>
    </source>
</reference>
<keyword evidence="1" id="KW-1133">Transmembrane helix</keyword>
<name>A0A832DES3_9BACT</name>
<sequence length="341" mass="39270">MDRLEAKEYLQAASLGCLDRKEFDELRELLEFDSELQFELTAYQTLCAMIPFSLEIVNPGEIVKDNVALRLIKIEEELRAKREAELKAQMPEVKVEDTSEIIREIQTTETQTEDLTQELAEESVVQAVDEQVEIETPEVFEAPIPESYLAEDITKTDDIPDIPIEEEIISEEIFETEITEPQTESIENEIVEEKFDEVATPEVIHEELNEQIEDIKYEEPKRPEVKTVVEAYSGQVKVEHQSYTESKISDITSRTVAEKLQKSFQMDIEAIKRSVEKTESKFFKGIISLIIICAILLALSIFLFFKFTADVKKLEQEIEKLKKSNSVGSNYETYKDYSSLL</sequence>
<dbReference type="EMBL" id="DSVI01000005">
    <property type="protein sequence ID" value="HGT47329.1"/>
    <property type="molecule type" value="Genomic_DNA"/>
</dbReference>
<gene>
    <name evidence="2" type="ORF">ENS56_04800</name>
</gene>
<keyword evidence="1" id="KW-0472">Membrane</keyword>
<evidence type="ECO:0000313" key="2">
    <source>
        <dbReference type="EMBL" id="HGT47329.1"/>
    </source>
</evidence>
<protein>
    <submittedName>
        <fullName evidence="2">Uncharacterized protein</fullName>
    </submittedName>
</protein>
<feature type="transmembrane region" description="Helical" evidence="1">
    <location>
        <begin position="282"/>
        <end position="305"/>
    </location>
</feature>
<proteinExistence type="predicted"/>
<comment type="caution">
    <text evidence="2">The sequence shown here is derived from an EMBL/GenBank/DDBJ whole genome shotgun (WGS) entry which is preliminary data.</text>
</comment>
<dbReference type="AlphaFoldDB" id="A0A832DES3"/>
<organism evidence="2">
    <name type="scientific">Ignavibacterium album</name>
    <dbReference type="NCBI Taxonomy" id="591197"/>
    <lineage>
        <taxon>Bacteria</taxon>
        <taxon>Pseudomonadati</taxon>
        <taxon>Ignavibacteriota</taxon>
        <taxon>Ignavibacteria</taxon>
        <taxon>Ignavibacteriales</taxon>
        <taxon>Ignavibacteriaceae</taxon>
        <taxon>Ignavibacterium</taxon>
    </lineage>
</organism>
<evidence type="ECO:0000256" key="1">
    <source>
        <dbReference type="SAM" id="Phobius"/>
    </source>
</evidence>
<accession>A0A832DES3</accession>